<reference evidence="1" key="1">
    <citation type="journal article" date="2011" name="PLoS ONE">
        <title>Ralstonia syzygii, the Blood Disease Bacterium and some Asian R. solanacearum strains form a single genomic species despite divergent lifestyles.</title>
        <authorList>
            <person name="Remenant B."/>
            <person name="de Cambiaire J.C."/>
            <person name="Cellier G."/>
            <person name="Jacobs J.M."/>
            <person name="Mangenot S."/>
            <person name="Barbe V."/>
            <person name="Lajus A."/>
            <person name="Vallenet D."/>
            <person name="Medigue C."/>
            <person name="Fegan M."/>
            <person name="Allen C."/>
            <person name="Prior P."/>
        </authorList>
    </citation>
    <scope>NUCLEOTIDE SEQUENCE</scope>
    <source>
        <strain evidence="1">R229</strain>
    </source>
</reference>
<evidence type="ECO:0000313" key="1">
    <source>
        <dbReference type="EMBL" id="CCA83591.1"/>
    </source>
</evidence>
<gene>
    <name evidence="1" type="ORF">BDB_mp70044</name>
</gene>
<accession>G2ZX28</accession>
<sequence length="117" mass="13472">MGAEQQDPCLRHQPSQPLQQVQAVGLWITFEFVVAQKYVDWVLDQLFQQLLNRFAGEYDFDVRVILEHAGRAKEDDRMVVCDAYLDSGHDFPAFRLVTCTRRHDTPANLAGGRIPRK</sequence>
<dbReference type="AlphaFoldDB" id="G2ZX28"/>
<dbReference type="EMBL" id="FR854083">
    <property type="protein sequence ID" value="CCA83591.1"/>
    <property type="molecule type" value="Genomic_DNA"/>
</dbReference>
<protein>
    <submittedName>
        <fullName evidence="1">Uncharacterized protein</fullName>
    </submittedName>
</protein>
<reference evidence="1" key="2">
    <citation type="submission" date="2011-04" db="EMBL/GenBank/DDBJ databases">
        <authorList>
            <person name="Genoscope - CEA"/>
        </authorList>
    </citation>
    <scope>NUCLEOTIDE SEQUENCE</scope>
    <source>
        <strain evidence="1">R229</strain>
    </source>
</reference>
<proteinExistence type="predicted"/>
<name>G2ZX28_9RALS</name>
<organism evidence="1">
    <name type="scientific">blood disease bacterium R229</name>
    <dbReference type="NCBI Taxonomy" id="741978"/>
    <lineage>
        <taxon>Bacteria</taxon>
        <taxon>Pseudomonadati</taxon>
        <taxon>Pseudomonadota</taxon>
        <taxon>Betaproteobacteria</taxon>
        <taxon>Burkholderiales</taxon>
        <taxon>Burkholderiaceae</taxon>
        <taxon>Ralstonia</taxon>
        <taxon>Ralstonia solanacearum species complex</taxon>
    </lineage>
</organism>